<dbReference type="Gene3D" id="2.50.20.10">
    <property type="entry name" value="Lipoprotein localisation LolA/LolB/LppX"/>
    <property type="match status" value="1"/>
</dbReference>
<dbReference type="EMBL" id="PSNW01000004">
    <property type="protein sequence ID" value="PPE74368.1"/>
    <property type="molecule type" value="Genomic_DNA"/>
</dbReference>
<gene>
    <name evidence="1" type="ORF">C3942_10110</name>
</gene>
<name>A0A2S5THS5_9GAMM</name>
<evidence type="ECO:0000313" key="1">
    <source>
        <dbReference type="EMBL" id="PPE74368.1"/>
    </source>
</evidence>
<dbReference type="OrthoDB" id="5937151at2"/>
<dbReference type="AlphaFoldDB" id="A0A2S5THS5"/>
<dbReference type="RefSeq" id="WP_104230256.1">
    <property type="nucleotide sequence ID" value="NZ_PSNW01000004.1"/>
</dbReference>
<dbReference type="Proteomes" id="UP000238220">
    <property type="component" value="Unassembled WGS sequence"/>
</dbReference>
<organism evidence="1 2">
    <name type="scientific">Solimonas fluminis</name>
    <dbReference type="NCBI Taxonomy" id="2086571"/>
    <lineage>
        <taxon>Bacteria</taxon>
        <taxon>Pseudomonadati</taxon>
        <taxon>Pseudomonadota</taxon>
        <taxon>Gammaproteobacteria</taxon>
        <taxon>Nevskiales</taxon>
        <taxon>Nevskiaceae</taxon>
        <taxon>Solimonas</taxon>
    </lineage>
</organism>
<keyword evidence="2" id="KW-1185">Reference proteome</keyword>
<proteinExistence type="predicted"/>
<protein>
    <recommendedName>
        <fullName evidence="3">DUF1329 domain-containing protein</fullName>
    </recommendedName>
</protein>
<dbReference type="InterPro" id="IPR010752">
    <property type="entry name" value="DUF1329"/>
</dbReference>
<sequence length="469" mass="52923">MTFRIKKYDFDYGRRMLLQKSAVGAAAGVLAPLWPTIADSADNTAKAYPEELLHIEAYTKGKIKPGDVVTKDNVEAVKDLLDPVAYMHVKTMGRRIHIVESTKDVTKLYPAPYLAGTLRNKGKAKMGADGNVYDQAGNPWGAGMPFPDPKNGIEATANLTLSWGRHDYSQYAVRDWDIAPDGSLAYQYDFVWAELNTTARNDDKVWNGKKDLLRYQSVWFTAPNDTAGSSFLNIWSYDQRKFPELYGYLPAFRRVRQFPTNQRFEPLVPGITLFLSDAWAAGDPMGTWGNYKIVERKPMLGAIGSRNFMGGRGGAMNNYERPVHGGPKGQTFHDVYMELVPECLVVDAEPTGYPRAPVGKKRTWIDVRNGMYVAYNTYDRRGEIWKTFEPHYAQYSNEKLTIKDDSGQPAWSWVSVLSHDLQANRMSRFVQAREVTGGYKSGYDNSIMKGEDVYNKYLTVQAITRLGTV</sequence>
<evidence type="ECO:0008006" key="3">
    <source>
        <dbReference type="Google" id="ProtNLM"/>
    </source>
</evidence>
<reference evidence="1 2" key="1">
    <citation type="submission" date="2018-02" db="EMBL/GenBank/DDBJ databases">
        <title>Genome sequencing of Solimonas sp. HR-BB.</title>
        <authorList>
            <person name="Lee Y."/>
            <person name="Jeon C.O."/>
        </authorList>
    </citation>
    <scope>NUCLEOTIDE SEQUENCE [LARGE SCALE GENOMIC DNA]</scope>
    <source>
        <strain evidence="1 2">HR-BB</strain>
    </source>
</reference>
<evidence type="ECO:0000313" key="2">
    <source>
        <dbReference type="Proteomes" id="UP000238220"/>
    </source>
</evidence>
<dbReference type="Pfam" id="PF07044">
    <property type="entry name" value="DUF1329"/>
    <property type="match status" value="1"/>
</dbReference>
<accession>A0A2S5THS5</accession>
<comment type="caution">
    <text evidence="1">The sequence shown here is derived from an EMBL/GenBank/DDBJ whole genome shotgun (WGS) entry which is preliminary data.</text>
</comment>